<dbReference type="InterPro" id="IPR035944">
    <property type="entry name" value="YfbM-like_sf"/>
</dbReference>
<dbReference type="eggNOG" id="ENOG502ZMYT">
    <property type="taxonomic scope" value="Bacteria"/>
</dbReference>
<reference evidence="1 2" key="1">
    <citation type="submission" date="2010-08" db="EMBL/GenBank/DDBJ databases">
        <authorList>
            <person name="Weinstock G."/>
            <person name="Sodergren E."/>
            <person name="Clifton S."/>
            <person name="Fulton L."/>
            <person name="Fulton B."/>
            <person name="Courtney L."/>
            <person name="Fronick C."/>
            <person name="Harrison M."/>
            <person name="Strong C."/>
            <person name="Farmer C."/>
            <person name="Delahaunty K."/>
            <person name="Markovic C."/>
            <person name="Hall O."/>
            <person name="Minx P."/>
            <person name="Tomlinson C."/>
            <person name="Mitreva M."/>
            <person name="Hou S."/>
            <person name="Chen J."/>
            <person name="Wollam A."/>
            <person name="Pepin K.H."/>
            <person name="Johnson M."/>
            <person name="Bhonagiri V."/>
            <person name="Zhang X."/>
            <person name="Suruliraj S."/>
            <person name="Warren W."/>
            <person name="Chinwalla A."/>
            <person name="Mardis E.R."/>
            <person name="Wilson R.K."/>
        </authorList>
    </citation>
    <scope>NUCLEOTIDE SEQUENCE [LARGE SCALE GENOMIC DNA]</scope>
    <source>
        <strain evidence="1 2">F0204</strain>
    </source>
</reference>
<dbReference type="STRING" id="706433.HMPREF9430_00687"/>
<dbReference type="EMBL" id="AECQ01000011">
    <property type="protein sequence ID" value="EFW24800.1"/>
    <property type="molecule type" value="Genomic_DNA"/>
</dbReference>
<dbReference type="Pfam" id="PF08974">
    <property type="entry name" value="DUF1877"/>
    <property type="match status" value="1"/>
</dbReference>
<comment type="caution">
    <text evidence="1">The sequence shown here is derived from an EMBL/GenBank/DDBJ whole genome shotgun (WGS) entry which is preliminary data.</text>
</comment>
<sequence>MDGKNYKVSLVEEVKMGIIANYKYLSDKNLKELKAFYSEENKTSGETDNQNEDVEILLDLDKMWDALHFIFTGVGSSESLKNNPFSEAVLGVSSIEGVEEFMSYTEKSRIKDIVFALDNFDIKKAMEKFSMKECQKANIYPDIWNCEDEIDKIKEELMDYFQKLKEFYKRILEVKGNVIVTIC</sequence>
<accession>E7MM87</accession>
<dbReference type="SUPFAM" id="SSF111069">
    <property type="entry name" value="Hypothetical protein yfbM"/>
    <property type="match status" value="1"/>
</dbReference>
<proteinExistence type="predicted"/>
<evidence type="ECO:0008006" key="3">
    <source>
        <dbReference type="Google" id="ProtNLM"/>
    </source>
</evidence>
<name>E7MM87_9FIRM</name>
<dbReference type="Gene3D" id="3.40.1760.10">
    <property type="entry name" value="YfbM-like super family"/>
    <property type="match status" value="1"/>
</dbReference>
<dbReference type="HOGENOM" id="CLU_110577_2_0_9"/>
<evidence type="ECO:0000313" key="2">
    <source>
        <dbReference type="Proteomes" id="UP000004097"/>
    </source>
</evidence>
<dbReference type="Proteomes" id="UP000004097">
    <property type="component" value="Unassembled WGS sequence"/>
</dbReference>
<dbReference type="InterPro" id="IPR015068">
    <property type="entry name" value="DUF1877"/>
</dbReference>
<organism evidence="1 2">
    <name type="scientific">Solobacterium moorei F0204</name>
    <dbReference type="NCBI Taxonomy" id="706433"/>
    <lineage>
        <taxon>Bacteria</taxon>
        <taxon>Bacillati</taxon>
        <taxon>Bacillota</taxon>
        <taxon>Erysipelotrichia</taxon>
        <taxon>Erysipelotrichales</taxon>
        <taxon>Erysipelotrichaceae</taxon>
        <taxon>Solobacterium</taxon>
    </lineage>
</organism>
<gene>
    <name evidence="1" type="ORF">HMPREF9430_00687</name>
</gene>
<dbReference type="AlphaFoldDB" id="E7MM87"/>
<evidence type="ECO:0000313" key="1">
    <source>
        <dbReference type="EMBL" id="EFW24800.1"/>
    </source>
</evidence>
<protein>
    <recommendedName>
        <fullName evidence="3">DUF1877 domain-containing protein</fullName>
    </recommendedName>
</protein>
<keyword evidence="2" id="KW-1185">Reference proteome</keyword>